<organism evidence="6 7">
    <name type="scientific">Candidatus Fischerbacteria bacterium RBG_13_37_8</name>
    <dbReference type="NCBI Taxonomy" id="1817863"/>
    <lineage>
        <taxon>Bacteria</taxon>
        <taxon>Candidatus Fischeribacteriota</taxon>
    </lineage>
</organism>
<dbReference type="AlphaFoldDB" id="A0A1F5VN49"/>
<evidence type="ECO:0000256" key="2">
    <source>
        <dbReference type="ARBA" id="ARBA00022840"/>
    </source>
</evidence>
<keyword evidence="4" id="KW-1133">Transmembrane helix</keyword>
<gene>
    <name evidence="6" type="ORF">A2Y62_17370</name>
</gene>
<dbReference type="Gene3D" id="3.30.200.20">
    <property type="entry name" value="Phosphorylase Kinase, domain 1"/>
    <property type="match status" value="1"/>
</dbReference>
<dbReference type="SUPFAM" id="SSF56112">
    <property type="entry name" value="Protein kinase-like (PK-like)"/>
    <property type="match status" value="1"/>
</dbReference>
<dbReference type="STRING" id="1817863.A2Y62_17370"/>
<keyword evidence="4" id="KW-0472">Membrane</keyword>
<keyword evidence="4" id="KW-0812">Transmembrane</keyword>
<protein>
    <recommendedName>
        <fullName evidence="5">Protein kinase domain-containing protein</fullName>
    </recommendedName>
</protein>
<sequence length="749" mass="84753">MASENKIRYCQQCTYIIADDVSVCPKCNQPVTYKDFNIFLGKKFHKYEITEIIGRGGMGVVFKAQHEMLGNIVALKMILPSELSDIIIKRFQREARILAKMNHPNIVSIHDADTNEYGFPYYVMEHLEGISLRALLKSRLNPLTRDYACMIIRQFLNGLAYAHQNKIVHRDLKPENIFLSKDIEGSERIKILDFGIAKRFAKESGDSSASGSLTIDGYSFGTPLYMSVEQILGREIDPRTDVYSTGLIIYEILTNTPAIIGESMSEVVFAHLNELPAEKVKEIPGVSESVKEFLRNCLRRDADLRFQNAIEMKEAFEEILEEKHAFSAGADEAEQLCDPVDKLENIPVKSKVMVPRAVEETPSSAHLKTPLPSTDTKAYLQQDSASGTRVTKVAPRSVLKFRNIIIALSLIVLLLASYILFIRKGETLSIPNSGDNLQQIGQPLQPPLIKTSGTIELAAKYPMPSDAANLIAELELNNNWIIEGYNKYYLFNSANKQVLQAISILPGYIFLGVKTKTVSDREGVNLYWLFGNKVLLTDANHSELKNYAVGDETWQGGWYDDNNGYMFLYSSSKLNTYIFENDALHLLCTYKLSSTLQSKTSNDHYVALAMNEMLQVFGVRECDFTRDIPVQQNVVRKLALHEKEDWIAIGGDFDKVIIYDFAKMDIIYEPDLKDSTQSLIFLKEKPALLILKKSALYQCDVDENQCRSELQYTSRISMFLALTLLKESGKFYLLTREPTELVQIKLPTP</sequence>
<name>A0A1F5VN49_9BACT</name>
<evidence type="ECO:0000313" key="6">
    <source>
        <dbReference type="EMBL" id="OGF64830.1"/>
    </source>
</evidence>
<dbReference type="InterPro" id="IPR008271">
    <property type="entry name" value="Ser/Thr_kinase_AS"/>
</dbReference>
<dbReference type="PROSITE" id="PS00108">
    <property type="entry name" value="PROTEIN_KINASE_ST"/>
    <property type="match status" value="1"/>
</dbReference>
<evidence type="ECO:0000313" key="7">
    <source>
        <dbReference type="Proteomes" id="UP000178943"/>
    </source>
</evidence>
<dbReference type="Pfam" id="PF00069">
    <property type="entry name" value="Pkinase"/>
    <property type="match status" value="1"/>
</dbReference>
<dbReference type="GO" id="GO:0005737">
    <property type="term" value="C:cytoplasm"/>
    <property type="evidence" value="ECO:0007669"/>
    <property type="project" value="TreeGrafter"/>
</dbReference>
<dbReference type="InterPro" id="IPR011009">
    <property type="entry name" value="Kinase-like_dom_sf"/>
</dbReference>
<evidence type="ECO:0000256" key="4">
    <source>
        <dbReference type="SAM" id="Phobius"/>
    </source>
</evidence>
<feature type="transmembrane region" description="Helical" evidence="4">
    <location>
        <begin position="404"/>
        <end position="422"/>
    </location>
</feature>
<dbReference type="CDD" id="cd14014">
    <property type="entry name" value="STKc_PknB_like"/>
    <property type="match status" value="1"/>
</dbReference>
<evidence type="ECO:0000256" key="1">
    <source>
        <dbReference type="ARBA" id="ARBA00022741"/>
    </source>
</evidence>
<dbReference type="PROSITE" id="PS50011">
    <property type="entry name" value="PROTEIN_KINASE_DOM"/>
    <property type="match status" value="1"/>
</dbReference>
<proteinExistence type="predicted"/>
<dbReference type="PANTHER" id="PTHR24348">
    <property type="entry name" value="SERINE/THREONINE-PROTEIN KINASE UNC-51-RELATED"/>
    <property type="match status" value="1"/>
</dbReference>
<dbReference type="Gene3D" id="1.10.510.10">
    <property type="entry name" value="Transferase(Phosphotransferase) domain 1"/>
    <property type="match status" value="1"/>
</dbReference>
<accession>A0A1F5VN49</accession>
<dbReference type="InterPro" id="IPR000719">
    <property type="entry name" value="Prot_kinase_dom"/>
</dbReference>
<evidence type="ECO:0000256" key="3">
    <source>
        <dbReference type="PROSITE-ProRule" id="PRU10141"/>
    </source>
</evidence>
<dbReference type="PROSITE" id="PS00107">
    <property type="entry name" value="PROTEIN_KINASE_ATP"/>
    <property type="match status" value="1"/>
</dbReference>
<dbReference type="EMBL" id="MFGW01000130">
    <property type="protein sequence ID" value="OGF64830.1"/>
    <property type="molecule type" value="Genomic_DNA"/>
</dbReference>
<evidence type="ECO:0000259" key="5">
    <source>
        <dbReference type="PROSITE" id="PS50011"/>
    </source>
</evidence>
<dbReference type="GO" id="GO:0005524">
    <property type="term" value="F:ATP binding"/>
    <property type="evidence" value="ECO:0007669"/>
    <property type="project" value="UniProtKB-UniRule"/>
</dbReference>
<dbReference type="InterPro" id="IPR045269">
    <property type="entry name" value="Atg1-like"/>
</dbReference>
<comment type="caution">
    <text evidence="6">The sequence shown here is derived from an EMBL/GenBank/DDBJ whole genome shotgun (WGS) entry which is preliminary data.</text>
</comment>
<keyword evidence="2 3" id="KW-0067">ATP-binding</keyword>
<dbReference type="Proteomes" id="UP000178943">
    <property type="component" value="Unassembled WGS sequence"/>
</dbReference>
<feature type="domain" description="Protein kinase" evidence="5">
    <location>
        <begin position="47"/>
        <end position="327"/>
    </location>
</feature>
<dbReference type="InterPro" id="IPR017441">
    <property type="entry name" value="Protein_kinase_ATP_BS"/>
</dbReference>
<reference evidence="6 7" key="1">
    <citation type="journal article" date="2016" name="Nat. Commun.">
        <title>Thousands of microbial genomes shed light on interconnected biogeochemical processes in an aquifer system.</title>
        <authorList>
            <person name="Anantharaman K."/>
            <person name="Brown C.T."/>
            <person name="Hug L.A."/>
            <person name="Sharon I."/>
            <person name="Castelle C.J."/>
            <person name="Probst A.J."/>
            <person name="Thomas B.C."/>
            <person name="Singh A."/>
            <person name="Wilkins M.J."/>
            <person name="Karaoz U."/>
            <person name="Brodie E.L."/>
            <person name="Williams K.H."/>
            <person name="Hubbard S.S."/>
            <person name="Banfield J.F."/>
        </authorList>
    </citation>
    <scope>NUCLEOTIDE SEQUENCE [LARGE SCALE GENOMIC DNA]</scope>
</reference>
<dbReference type="SMART" id="SM00220">
    <property type="entry name" value="S_TKc"/>
    <property type="match status" value="1"/>
</dbReference>
<feature type="binding site" evidence="3">
    <location>
        <position position="76"/>
    </location>
    <ligand>
        <name>ATP</name>
        <dbReference type="ChEBI" id="CHEBI:30616"/>
    </ligand>
</feature>
<keyword evidence="1 3" id="KW-0547">Nucleotide-binding</keyword>
<dbReference type="GO" id="GO:0004674">
    <property type="term" value="F:protein serine/threonine kinase activity"/>
    <property type="evidence" value="ECO:0007669"/>
    <property type="project" value="InterPro"/>
</dbReference>